<evidence type="ECO:0000313" key="1">
    <source>
        <dbReference type="EMBL" id="GGU94283.1"/>
    </source>
</evidence>
<name>A0ABQ2VKK6_9ACTN</name>
<proteinExistence type="predicted"/>
<dbReference type="RefSeq" id="WP_189307244.1">
    <property type="nucleotide sequence ID" value="NZ_BMRP01000045.1"/>
</dbReference>
<evidence type="ECO:0000313" key="2">
    <source>
        <dbReference type="Proteomes" id="UP000654471"/>
    </source>
</evidence>
<accession>A0ABQ2VKK6</accession>
<sequence length="62" mass="6539">MELATGSGGTKSVPVGELWMHSGDCMTNSSAVNAPYTCSGNIYDITLNPEGNINSINEVRHP</sequence>
<keyword evidence="2" id="KW-1185">Reference proteome</keyword>
<reference evidence="2" key="1">
    <citation type="journal article" date="2019" name="Int. J. Syst. Evol. Microbiol.">
        <title>The Global Catalogue of Microorganisms (GCM) 10K type strain sequencing project: providing services to taxonomists for standard genome sequencing and annotation.</title>
        <authorList>
            <consortium name="The Broad Institute Genomics Platform"/>
            <consortium name="The Broad Institute Genome Sequencing Center for Infectious Disease"/>
            <person name="Wu L."/>
            <person name="Ma J."/>
        </authorList>
    </citation>
    <scope>NUCLEOTIDE SEQUENCE [LARGE SCALE GENOMIC DNA]</scope>
    <source>
        <strain evidence="2">JCM 3399</strain>
    </source>
</reference>
<organism evidence="1 2">
    <name type="scientific">Streptomyces albospinus</name>
    <dbReference type="NCBI Taxonomy" id="285515"/>
    <lineage>
        <taxon>Bacteria</taxon>
        <taxon>Bacillati</taxon>
        <taxon>Actinomycetota</taxon>
        <taxon>Actinomycetes</taxon>
        <taxon>Kitasatosporales</taxon>
        <taxon>Streptomycetaceae</taxon>
        <taxon>Streptomyces</taxon>
    </lineage>
</organism>
<protein>
    <submittedName>
        <fullName evidence="1">Uncharacterized protein</fullName>
    </submittedName>
</protein>
<dbReference type="Proteomes" id="UP000654471">
    <property type="component" value="Unassembled WGS sequence"/>
</dbReference>
<dbReference type="EMBL" id="BMRP01000045">
    <property type="protein sequence ID" value="GGU94283.1"/>
    <property type="molecule type" value="Genomic_DNA"/>
</dbReference>
<gene>
    <name evidence="1" type="ORF">GCM10010211_71710</name>
</gene>
<comment type="caution">
    <text evidence="1">The sequence shown here is derived from an EMBL/GenBank/DDBJ whole genome shotgun (WGS) entry which is preliminary data.</text>
</comment>